<evidence type="ECO:0000256" key="4">
    <source>
        <dbReference type="SAM" id="MobiDB-lite"/>
    </source>
</evidence>
<evidence type="ECO:0000313" key="6">
    <source>
        <dbReference type="Proteomes" id="UP001470230"/>
    </source>
</evidence>
<dbReference type="SUPFAM" id="SSF50978">
    <property type="entry name" value="WD40 repeat-like"/>
    <property type="match status" value="1"/>
</dbReference>
<feature type="region of interest" description="Disordered" evidence="4">
    <location>
        <begin position="88"/>
        <end position="158"/>
    </location>
</feature>
<keyword evidence="6" id="KW-1185">Reference proteome</keyword>
<dbReference type="InterPro" id="IPR015943">
    <property type="entry name" value="WD40/YVTN_repeat-like_dom_sf"/>
</dbReference>
<dbReference type="PROSITE" id="PS50294">
    <property type="entry name" value="WD_REPEATS_REGION"/>
    <property type="match status" value="1"/>
</dbReference>
<protein>
    <submittedName>
        <fullName evidence="5">WD repeat-containing protein 64</fullName>
    </submittedName>
</protein>
<dbReference type="PANTHER" id="PTHR15653">
    <property type="entry name" value="STRIATIN"/>
    <property type="match status" value="1"/>
</dbReference>
<evidence type="ECO:0000256" key="1">
    <source>
        <dbReference type="ARBA" id="ARBA00022574"/>
    </source>
</evidence>
<dbReference type="PANTHER" id="PTHR15653:SF0">
    <property type="entry name" value="CONNECTOR OF KINASE TO AP-1, ISOFORM E"/>
    <property type="match status" value="1"/>
</dbReference>
<accession>A0ABR2L6B2</accession>
<keyword evidence="2" id="KW-0677">Repeat</keyword>
<dbReference type="Gene3D" id="2.130.10.10">
    <property type="entry name" value="YVTN repeat-like/Quinoprotein amine dehydrogenase"/>
    <property type="match status" value="2"/>
</dbReference>
<keyword evidence="1 3" id="KW-0853">WD repeat</keyword>
<evidence type="ECO:0000256" key="2">
    <source>
        <dbReference type="ARBA" id="ARBA00022737"/>
    </source>
</evidence>
<dbReference type="SMART" id="SM00320">
    <property type="entry name" value="WD40"/>
    <property type="match status" value="7"/>
</dbReference>
<feature type="repeat" description="WD" evidence="3">
    <location>
        <begin position="168"/>
        <end position="202"/>
    </location>
</feature>
<feature type="compositionally biased region" description="Basic residues" evidence="4">
    <location>
        <begin position="124"/>
        <end position="140"/>
    </location>
</feature>
<evidence type="ECO:0000313" key="5">
    <source>
        <dbReference type="EMBL" id="KAK8898551.1"/>
    </source>
</evidence>
<feature type="compositionally biased region" description="Polar residues" evidence="4">
    <location>
        <begin position="141"/>
        <end position="158"/>
    </location>
</feature>
<dbReference type="CDD" id="cd00200">
    <property type="entry name" value="WD40"/>
    <property type="match status" value="1"/>
</dbReference>
<dbReference type="PROSITE" id="PS00678">
    <property type="entry name" value="WD_REPEATS_1"/>
    <property type="match status" value="1"/>
</dbReference>
<dbReference type="InterPro" id="IPR051488">
    <property type="entry name" value="WD_repeat_striatin"/>
</dbReference>
<dbReference type="InterPro" id="IPR019775">
    <property type="entry name" value="WD40_repeat_CS"/>
</dbReference>
<evidence type="ECO:0000256" key="3">
    <source>
        <dbReference type="PROSITE-ProRule" id="PRU00221"/>
    </source>
</evidence>
<organism evidence="5 6">
    <name type="scientific">Tritrichomonas musculus</name>
    <dbReference type="NCBI Taxonomy" id="1915356"/>
    <lineage>
        <taxon>Eukaryota</taxon>
        <taxon>Metamonada</taxon>
        <taxon>Parabasalia</taxon>
        <taxon>Tritrichomonadida</taxon>
        <taxon>Tritrichomonadidae</taxon>
        <taxon>Tritrichomonas</taxon>
    </lineage>
</organism>
<dbReference type="InterPro" id="IPR036322">
    <property type="entry name" value="WD40_repeat_dom_sf"/>
</dbReference>
<comment type="caution">
    <text evidence="5">The sequence shown here is derived from an EMBL/GenBank/DDBJ whole genome shotgun (WGS) entry which is preliminary data.</text>
</comment>
<name>A0ABR2L6B2_9EUKA</name>
<feature type="repeat" description="WD" evidence="3">
    <location>
        <begin position="393"/>
        <end position="434"/>
    </location>
</feature>
<feature type="repeat" description="WD" evidence="3">
    <location>
        <begin position="272"/>
        <end position="313"/>
    </location>
</feature>
<feature type="repeat" description="WD" evidence="3">
    <location>
        <begin position="219"/>
        <end position="258"/>
    </location>
</feature>
<dbReference type="Proteomes" id="UP001470230">
    <property type="component" value="Unassembled WGS sequence"/>
</dbReference>
<dbReference type="Pfam" id="PF00400">
    <property type="entry name" value="WD40"/>
    <property type="match status" value="4"/>
</dbReference>
<dbReference type="EMBL" id="JAPFFF010000001">
    <property type="protein sequence ID" value="KAK8898551.1"/>
    <property type="molecule type" value="Genomic_DNA"/>
</dbReference>
<dbReference type="PROSITE" id="PS50082">
    <property type="entry name" value="WD_REPEATS_2"/>
    <property type="match status" value="4"/>
</dbReference>
<dbReference type="InterPro" id="IPR001680">
    <property type="entry name" value="WD40_rpt"/>
</dbReference>
<proteinExistence type="predicted"/>
<feature type="compositionally biased region" description="Basic and acidic residues" evidence="4">
    <location>
        <begin position="105"/>
        <end position="115"/>
    </location>
</feature>
<sequence length="477" mass="53143">MNTDISLKLGEQISEMRRQEIAWELEKTTIQSKISSLQQEESRWLDLKDALLSRLRILRSAAAAPPSSRQEILSKLPQEPFIQLLKSANAEKENDQTNKTNSNDNSKETNNDQKDITPLVSFGRVRKSPGKDSKKRRTSIHRSANDSASKFDSSSAEPSDNYILKCTLSQHLDCVRCVVFHPTLPYVATGSDDGCIRITNLDPPRKPRIRHHPVQLMCLRGHSGAVLSLAAYHNELISCDVNGQVCVWDFSETKPSMNEFHGRIDHHLKYLNDEHTDAIWSIAANERSPYFVTASSDKTIRIHDFQTQKSEAIPIPEGPTVVSFNSDGSFFIVGCLNGCIHIFEDKQDKGTVDLQSCVISICHSAKRDEMFIACEDKSLKVVDIANRKVLKQIIPHELYTSSMAITSDGHFLTTTSPDKTIRIWGLPNLNVIAADSHHQPKYGEAGLCIAATLSSNSHDYFASGGADGIVKVFARSK</sequence>
<gene>
    <name evidence="5" type="ORF">M9Y10_000843</name>
</gene>
<reference evidence="5 6" key="1">
    <citation type="submission" date="2024-04" db="EMBL/GenBank/DDBJ databases">
        <title>Tritrichomonas musculus Genome.</title>
        <authorList>
            <person name="Alves-Ferreira E."/>
            <person name="Grigg M."/>
            <person name="Lorenzi H."/>
            <person name="Galac M."/>
        </authorList>
    </citation>
    <scope>NUCLEOTIDE SEQUENCE [LARGE SCALE GENOMIC DNA]</scope>
    <source>
        <strain evidence="5 6">EAF2021</strain>
    </source>
</reference>